<dbReference type="EMBL" id="SOSA01000740">
    <property type="protein sequence ID" value="THC88924.1"/>
    <property type="molecule type" value="Genomic_DNA"/>
</dbReference>
<comment type="caution">
    <text evidence="4">The sequence shown here is derived from an EMBL/GenBank/DDBJ whole genome shotgun (WGS) entry which is preliminary data.</text>
</comment>
<sequence length="78" mass="8583">MTYSDFSAAVRPKVVGSLNLHNAFLTQHLDFFILLSSAAGIVGNSGQANYAAGCTFQDALARYRRIPKRFNFLENKGI</sequence>
<organism evidence="4 5">
    <name type="scientific">Aspergillus tanneri</name>
    <dbReference type="NCBI Taxonomy" id="1220188"/>
    <lineage>
        <taxon>Eukaryota</taxon>
        <taxon>Fungi</taxon>
        <taxon>Dikarya</taxon>
        <taxon>Ascomycota</taxon>
        <taxon>Pezizomycotina</taxon>
        <taxon>Eurotiomycetes</taxon>
        <taxon>Eurotiomycetidae</taxon>
        <taxon>Eurotiales</taxon>
        <taxon>Aspergillaceae</taxon>
        <taxon>Aspergillus</taxon>
        <taxon>Aspergillus subgen. Circumdati</taxon>
    </lineage>
</organism>
<proteinExistence type="predicted"/>
<reference evidence="4 5" key="1">
    <citation type="submission" date="2019-03" db="EMBL/GenBank/DDBJ databases">
        <title>The genome sequence of a newly discovered highly antifungal drug resistant Aspergillus species, Aspergillus tanneri NIH 1004.</title>
        <authorList>
            <person name="Mounaud S."/>
            <person name="Singh I."/>
            <person name="Joardar V."/>
            <person name="Pakala S."/>
            <person name="Pakala S."/>
            <person name="Venepally P."/>
            <person name="Hoover J."/>
            <person name="Nierman W."/>
            <person name="Chung J."/>
            <person name="Losada L."/>
        </authorList>
    </citation>
    <scope>NUCLEOTIDE SEQUENCE [LARGE SCALE GENOMIC DNA]</scope>
    <source>
        <strain evidence="4 5">NIH1004</strain>
    </source>
</reference>
<evidence type="ECO:0000256" key="2">
    <source>
        <dbReference type="ARBA" id="ARBA00022553"/>
    </source>
</evidence>
<dbReference type="InterPro" id="IPR036291">
    <property type="entry name" value="NAD(P)-bd_dom_sf"/>
</dbReference>
<dbReference type="GO" id="GO:0004312">
    <property type="term" value="F:fatty acid synthase activity"/>
    <property type="evidence" value="ECO:0007669"/>
    <property type="project" value="TreeGrafter"/>
</dbReference>
<feature type="domain" description="Ketoreductase" evidence="3">
    <location>
        <begin position="1"/>
        <end position="75"/>
    </location>
</feature>
<dbReference type="AlphaFoldDB" id="A0A4V3UMW9"/>
<name>A0A4V3UMW9_9EURO</name>
<dbReference type="PANTHER" id="PTHR43775">
    <property type="entry name" value="FATTY ACID SYNTHASE"/>
    <property type="match status" value="1"/>
</dbReference>
<dbReference type="PANTHER" id="PTHR43775:SF37">
    <property type="entry name" value="SI:DKEY-61P9.11"/>
    <property type="match status" value="1"/>
</dbReference>
<dbReference type="SUPFAM" id="SSF51735">
    <property type="entry name" value="NAD(P)-binding Rossmann-fold domains"/>
    <property type="match status" value="1"/>
</dbReference>
<dbReference type="SMART" id="SM00822">
    <property type="entry name" value="PKS_KR"/>
    <property type="match status" value="1"/>
</dbReference>
<dbReference type="InterPro" id="IPR013968">
    <property type="entry name" value="PKS_KR"/>
</dbReference>
<keyword evidence="2" id="KW-0597">Phosphoprotein</keyword>
<keyword evidence="1" id="KW-0596">Phosphopantetheine</keyword>
<dbReference type="Gene3D" id="3.40.50.720">
    <property type="entry name" value="NAD(P)-binding Rossmann-like Domain"/>
    <property type="match status" value="1"/>
</dbReference>
<accession>A0A4V3UMW9</accession>
<dbReference type="InterPro" id="IPR050091">
    <property type="entry name" value="PKS_NRPS_Biosynth_Enz"/>
</dbReference>
<dbReference type="VEuPathDB" id="FungiDB:EYZ11_011625"/>
<dbReference type="STRING" id="1220188.A0A4V3UMW9"/>
<dbReference type="Proteomes" id="UP000308092">
    <property type="component" value="Unassembled WGS sequence"/>
</dbReference>
<evidence type="ECO:0000313" key="4">
    <source>
        <dbReference type="EMBL" id="THC88924.1"/>
    </source>
</evidence>
<dbReference type="GO" id="GO:0044550">
    <property type="term" value="P:secondary metabolite biosynthetic process"/>
    <property type="evidence" value="ECO:0007669"/>
    <property type="project" value="TreeGrafter"/>
</dbReference>
<dbReference type="GO" id="GO:0016874">
    <property type="term" value="F:ligase activity"/>
    <property type="evidence" value="ECO:0007669"/>
    <property type="project" value="UniProtKB-KW"/>
</dbReference>
<dbReference type="GO" id="GO:0006633">
    <property type="term" value="P:fatty acid biosynthetic process"/>
    <property type="evidence" value="ECO:0007669"/>
    <property type="project" value="TreeGrafter"/>
</dbReference>
<evidence type="ECO:0000259" key="3">
    <source>
        <dbReference type="SMART" id="SM00822"/>
    </source>
</evidence>
<gene>
    <name evidence="4" type="ORF">EYZ11_011625</name>
</gene>
<evidence type="ECO:0000313" key="5">
    <source>
        <dbReference type="Proteomes" id="UP000308092"/>
    </source>
</evidence>
<keyword evidence="5" id="KW-1185">Reference proteome</keyword>
<evidence type="ECO:0000256" key="1">
    <source>
        <dbReference type="ARBA" id="ARBA00022450"/>
    </source>
</evidence>
<protein>
    <recommendedName>
        <fullName evidence="3">Ketoreductase domain-containing protein</fullName>
    </recommendedName>
</protein>
<dbReference type="Pfam" id="PF08659">
    <property type="entry name" value="KR"/>
    <property type="match status" value="1"/>
</dbReference>
<dbReference type="InterPro" id="IPR057326">
    <property type="entry name" value="KR_dom"/>
</dbReference>